<evidence type="ECO:0000313" key="2">
    <source>
        <dbReference type="Proteomes" id="UP000762271"/>
    </source>
</evidence>
<reference evidence="1" key="1">
    <citation type="journal article" date="2021" name="Genome Biol. Evol.">
        <title>Continental-Scale Gene Flow Prevents Allopatric Divergence of Pelagic Freshwater Bacteria.</title>
        <authorList>
            <person name="Hoetzinger M."/>
            <person name="Pitt A."/>
            <person name="Huemer A."/>
            <person name="Hahn M.W."/>
        </authorList>
    </citation>
    <scope>NUCLEOTIDE SEQUENCE</scope>
    <source>
        <strain evidence="1">AP-YLGG-20-G6</strain>
    </source>
</reference>
<protein>
    <submittedName>
        <fullName evidence="1">3',5'-cyclic nucleotide phosphodiesterase</fullName>
    </submittedName>
</protein>
<accession>A0AAE2YIW3</accession>
<sequence length="282" mass="32523">MNALLDSKRLSHSPQFLEATLDLIESGNGDFKTFILALLETSFWMNQDFLGNPFKNLCSELADEIDHFALAHDEPAYHSRSHFKDVCLMISYLLLQQEAWPETQRINNSWYVSREESWFLFYAAIAHDFAHPGLINQTPYEIEQNSLDLLRKHFLDSSTDQRLYEPILEVISPWILATDHAFYQKQLDRASHTKPDHADCLAMLLVEADLLSSALPKRGLELTYQLSQEWQANYPDKALALRNEVGYLNFLRSLQFLSPHALSAKIPQILNNSLIQLRTQLS</sequence>
<proteinExistence type="predicted"/>
<dbReference type="GO" id="GO:0007165">
    <property type="term" value="P:signal transduction"/>
    <property type="evidence" value="ECO:0007669"/>
    <property type="project" value="InterPro"/>
</dbReference>
<dbReference type="GO" id="GO:0004114">
    <property type="term" value="F:3',5'-cyclic-nucleotide phosphodiesterase activity"/>
    <property type="evidence" value="ECO:0007669"/>
    <property type="project" value="InterPro"/>
</dbReference>
<dbReference type="EMBL" id="JAANGI010000001">
    <property type="protein sequence ID" value="MBT8590438.1"/>
    <property type="molecule type" value="Genomic_DNA"/>
</dbReference>
<gene>
    <name evidence="1" type="ORF">G6693_00650</name>
</gene>
<dbReference type="InterPro" id="IPR036971">
    <property type="entry name" value="PDEase_catalytic_dom_sf"/>
</dbReference>
<evidence type="ECO:0000313" key="1">
    <source>
        <dbReference type="EMBL" id="MBT8590438.1"/>
    </source>
</evidence>
<dbReference type="Proteomes" id="UP000762271">
    <property type="component" value="Unassembled WGS sequence"/>
</dbReference>
<dbReference type="AlphaFoldDB" id="A0AAE2YIW3"/>
<organism evidence="1 2">
    <name type="scientific">Polynucleobacter paneuropaeus</name>
    <dbReference type="NCBI Taxonomy" id="2527775"/>
    <lineage>
        <taxon>Bacteria</taxon>
        <taxon>Pseudomonadati</taxon>
        <taxon>Pseudomonadota</taxon>
        <taxon>Betaproteobacteria</taxon>
        <taxon>Burkholderiales</taxon>
        <taxon>Burkholderiaceae</taxon>
        <taxon>Polynucleobacter</taxon>
    </lineage>
</organism>
<dbReference type="Gene3D" id="1.10.1300.10">
    <property type="entry name" value="3'5'-cyclic nucleotide phosphodiesterase, catalytic domain"/>
    <property type="match status" value="1"/>
</dbReference>
<comment type="caution">
    <text evidence="1">The sequence shown here is derived from an EMBL/GenBank/DDBJ whole genome shotgun (WGS) entry which is preliminary data.</text>
</comment>
<name>A0AAE2YIW3_9BURK</name>
<dbReference type="SUPFAM" id="SSF109604">
    <property type="entry name" value="HD-domain/PDEase-like"/>
    <property type="match status" value="1"/>
</dbReference>